<name>A0A445ME35_ENSVE</name>
<sequence>MKSCNRTSTGRALIDRSGLRCRRGSDSIWVLSMIHVCDRAVNGLTRVRVSLCGLQIGSDLRLSPDPLNTVFKSLICVASNSRLVFHWPGAHLEFRRIDDVGGCGLDPSLQVRFLRPWSILVPLLRPS</sequence>
<organism evidence="1">
    <name type="scientific">Ensete ventricosum</name>
    <name type="common">Abyssinian banana</name>
    <name type="synonym">Musa ensete</name>
    <dbReference type="NCBI Taxonomy" id="4639"/>
    <lineage>
        <taxon>Eukaryota</taxon>
        <taxon>Viridiplantae</taxon>
        <taxon>Streptophyta</taxon>
        <taxon>Embryophyta</taxon>
        <taxon>Tracheophyta</taxon>
        <taxon>Spermatophyta</taxon>
        <taxon>Magnoliopsida</taxon>
        <taxon>Liliopsida</taxon>
        <taxon>Zingiberales</taxon>
        <taxon>Musaceae</taxon>
        <taxon>Ensete</taxon>
    </lineage>
</organism>
<reference evidence="1" key="1">
    <citation type="journal article" date="2018" name="Data Brief">
        <title>Genome sequence data from 17 accessions of Ensete ventricosum, a staple food crop for millions in Ethiopia.</title>
        <authorList>
            <person name="Yemataw Z."/>
            <person name="Muzemil S."/>
            <person name="Ambachew D."/>
            <person name="Tripathi L."/>
            <person name="Tesfaye K."/>
            <person name="Chala A."/>
            <person name="Farbos A."/>
            <person name="O'Neill P."/>
            <person name="Moore K."/>
            <person name="Grant M."/>
            <person name="Studholme D.J."/>
        </authorList>
    </citation>
    <scope>NUCLEOTIDE SEQUENCE [LARGE SCALE GENOMIC DNA]</scope>
    <source>
        <tissue evidence="1">Leaf</tissue>
    </source>
</reference>
<accession>A0A445ME35</accession>
<proteinExistence type="predicted"/>
<gene>
    <name evidence="1" type="ORF">BHM03_00013715</name>
</gene>
<protein>
    <submittedName>
        <fullName evidence="1">Uncharacterized protein</fullName>
    </submittedName>
</protein>
<dbReference type="Proteomes" id="UP000290560">
    <property type="component" value="Unassembled WGS sequence"/>
</dbReference>
<dbReference type="AlphaFoldDB" id="A0A445ME35"/>
<dbReference type="EMBL" id="KV875692">
    <property type="protein sequence ID" value="RZR72466.1"/>
    <property type="molecule type" value="Genomic_DNA"/>
</dbReference>
<evidence type="ECO:0000313" key="1">
    <source>
        <dbReference type="EMBL" id="RZR72466.1"/>
    </source>
</evidence>